<dbReference type="InterPro" id="IPR001394">
    <property type="entry name" value="Peptidase_C19_UCH"/>
</dbReference>
<evidence type="ECO:0000313" key="7">
    <source>
        <dbReference type="Proteomes" id="UP001295444"/>
    </source>
</evidence>
<proteinExistence type="predicted"/>
<evidence type="ECO:0000313" key="6">
    <source>
        <dbReference type="EMBL" id="CAH2274060.1"/>
    </source>
</evidence>
<dbReference type="InterPro" id="IPR018200">
    <property type="entry name" value="USP_CS"/>
</dbReference>
<keyword evidence="4 6" id="KW-0378">Hydrolase</keyword>
<evidence type="ECO:0000256" key="3">
    <source>
        <dbReference type="ARBA" id="ARBA00022670"/>
    </source>
</evidence>
<name>A0AAD1VUP7_PELCU</name>
<dbReference type="InterPro" id="IPR050185">
    <property type="entry name" value="Ub_carboxyl-term_hydrolase"/>
</dbReference>
<dbReference type="Proteomes" id="UP001295444">
    <property type="component" value="Chromosome 03"/>
</dbReference>
<gene>
    <name evidence="6" type="ORF">PECUL_23A034296</name>
</gene>
<keyword evidence="7" id="KW-1185">Reference proteome</keyword>
<dbReference type="PROSITE" id="PS00973">
    <property type="entry name" value="USP_2"/>
    <property type="match status" value="1"/>
</dbReference>
<dbReference type="InterPro" id="IPR038765">
    <property type="entry name" value="Papain-like_cys_pep_sf"/>
</dbReference>
<dbReference type="GO" id="GO:0004843">
    <property type="term" value="F:cysteine-type deubiquitinase activity"/>
    <property type="evidence" value="ECO:0007669"/>
    <property type="project" value="UniProtKB-EC"/>
</dbReference>
<dbReference type="Pfam" id="PF00443">
    <property type="entry name" value="UCH"/>
    <property type="match status" value="1"/>
</dbReference>
<dbReference type="Gene3D" id="3.90.70.10">
    <property type="entry name" value="Cysteine proteinases"/>
    <property type="match status" value="1"/>
</dbReference>
<evidence type="ECO:0000256" key="1">
    <source>
        <dbReference type="ARBA" id="ARBA00000707"/>
    </source>
</evidence>
<dbReference type="PANTHER" id="PTHR21646:SF11">
    <property type="entry name" value="INACTIVE UBIQUITIN CARBOXYL-TERMINAL HYDROLASE 50"/>
    <property type="match status" value="1"/>
</dbReference>
<reference evidence="6" key="1">
    <citation type="submission" date="2022-03" db="EMBL/GenBank/DDBJ databases">
        <authorList>
            <person name="Alioto T."/>
            <person name="Alioto T."/>
            <person name="Gomez Garrido J."/>
        </authorList>
    </citation>
    <scope>NUCLEOTIDE SEQUENCE</scope>
</reference>
<dbReference type="EC" id="3.4.19.12" evidence="2"/>
<comment type="catalytic activity">
    <reaction evidence="1">
        <text>Thiol-dependent hydrolysis of ester, thioester, amide, peptide and isopeptide bonds formed by the C-terminal Gly of ubiquitin (a 76-residue protein attached to proteins as an intracellular targeting signal).</text>
        <dbReference type="EC" id="3.4.19.12"/>
    </reaction>
</comment>
<evidence type="ECO:0000256" key="2">
    <source>
        <dbReference type="ARBA" id="ARBA00012759"/>
    </source>
</evidence>
<feature type="domain" description="USP" evidence="5">
    <location>
        <begin position="1"/>
        <end position="311"/>
    </location>
</feature>
<dbReference type="SUPFAM" id="SSF54001">
    <property type="entry name" value="Cysteine proteinases"/>
    <property type="match status" value="1"/>
</dbReference>
<dbReference type="CDD" id="cd02674">
    <property type="entry name" value="Peptidase_C19R"/>
    <property type="match status" value="1"/>
</dbReference>
<evidence type="ECO:0000256" key="4">
    <source>
        <dbReference type="ARBA" id="ARBA00022801"/>
    </source>
</evidence>
<dbReference type="GO" id="GO:0006508">
    <property type="term" value="P:proteolysis"/>
    <property type="evidence" value="ECO:0007669"/>
    <property type="project" value="UniProtKB-KW"/>
</dbReference>
<dbReference type="PANTHER" id="PTHR21646">
    <property type="entry name" value="UBIQUITIN CARBOXYL-TERMINAL HYDROLASE"/>
    <property type="match status" value="1"/>
</dbReference>
<dbReference type="GO" id="GO:0016579">
    <property type="term" value="P:protein deubiquitination"/>
    <property type="evidence" value="ECO:0007669"/>
    <property type="project" value="InterPro"/>
</dbReference>
<protein>
    <recommendedName>
        <fullName evidence="2">ubiquitinyl hydrolase 1</fullName>
        <ecNumber evidence="2">3.4.19.12</ecNumber>
    </recommendedName>
</protein>
<keyword evidence="3" id="KW-0645">Protease</keyword>
<organism evidence="6 7">
    <name type="scientific">Pelobates cultripes</name>
    <name type="common">Western spadefoot toad</name>
    <dbReference type="NCBI Taxonomy" id="61616"/>
    <lineage>
        <taxon>Eukaryota</taxon>
        <taxon>Metazoa</taxon>
        <taxon>Chordata</taxon>
        <taxon>Craniata</taxon>
        <taxon>Vertebrata</taxon>
        <taxon>Euteleostomi</taxon>
        <taxon>Amphibia</taxon>
        <taxon>Batrachia</taxon>
        <taxon>Anura</taxon>
        <taxon>Pelobatoidea</taxon>
        <taxon>Pelobatidae</taxon>
        <taxon>Pelobates</taxon>
    </lineage>
</organism>
<evidence type="ECO:0000259" key="5">
    <source>
        <dbReference type="PROSITE" id="PS50235"/>
    </source>
</evidence>
<dbReference type="AlphaFoldDB" id="A0AAD1VUP7"/>
<dbReference type="PROSITE" id="PS50235">
    <property type="entry name" value="USP_3"/>
    <property type="match status" value="1"/>
</dbReference>
<sequence>MNAVIQCLSNTAPLVEYVLSCNFETSENRDKGQVTVTFADLLAKMRFEEKQFVSPEAFLTAFGYIHPPFRRRDQQDAHEFLIYTLDSLHEELVTMGKASRRKALVAQGSSSNCTDSNLSESSIITRLLQGVLRHEIVCLKCGSTREKKEVFNVLSLPIPSGNQPSIQECLQSYFEQVTLTWTEKMFCSFCKRKQDTAKEVCIIKPPRIIIFHFKRFEYQRNIKRKLRANITFPLKNLDLSPFFSPSEEKHPQYNLYAVVNHYGDVEYGHYTAYCKNTATKQWHAYDDMKCSEIAEAAVQTSSAYILFYTNQAFGLTKTFTSSS</sequence>
<dbReference type="EMBL" id="OW240914">
    <property type="protein sequence ID" value="CAH2274060.1"/>
    <property type="molecule type" value="Genomic_DNA"/>
</dbReference>
<dbReference type="InterPro" id="IPR028889">
    <property type="entry name" value="USP"/>
</dbReference>
<accession>A0AAD1VUP7</accession>